<dbReference type="Gene3D" id="3.30.40.10">
    <property type="entry name" value="Zinc/RING finger domain, C3HC4 (zinc finger)"/>
    <property type="match status" value="1"/>
</dbReference>
<evidence type="ECO:0000256" key="2">
    <source>
        <dbReference type="ARBA" id="ARBA00022771"/>
    </source>
</evidence>
<keyword evidence="5" id="KW-0812">Transmembrane</keyword>
<proteinExistence type="predicted"/>
<evidence type="ECO:0000259" key="6">
    <source>
        <dbReference type="PROSITE" id="PS51292"/>
    </source>
</evidence>
<accession>A0A0V0R8L3</accession>
<organism evidence="7 8">
    <name type="scientific">Pseudocohnilembus persalinus</name>
    <name type="common">Ciliate</name>
    <dbReference type="NCBI Taxonomy" id="266149"/>
    <lineage>
        <taxon>Eukaryota</taxon>
        <taxon>Sar</taxon>
        <taxon>Alveolata</taxon>
        <taxon>Ciliophora</taxon>
        <taxon>Intramacronucleata</taxon>
        <taxon>Oligohymenophorea</taxon>
        <taxon>Scuticociliatia</taxon>
        <taxon>Philasterida</taxon>
        <taxon>Pseudocohnilembidae</taxon>
        <taxon>Pseudocohnilembus</taxon>
    </lineage>
</organism>
<dbReference type="InParanoid" id="A0A0V0R8L3"/>
<feature type="transmembrane region" description="Helical" evidence="5">
    <location>
        <begin position="320"/>
        <end position="338"/>
    </location>
</feature>
<feature type="compositionally biased region" description="Basic and acidic residues" evidence="4">
    <location>
        <begin position="175"/>
        <end position="187"/>
    </location>
</feature>
<dbReference type="AlphaFoldDB" id="A0A0V0R8L3"/>
<evidence type="ECO:0000256" key="1">
    <source>
        <dbReference type="ARBA" id="ARBA00022723"/>
    </source>
</evidence>
<name>A0A0V0R8L3_PSEPJ</name>
<keyword evidence="8" id="KW-1185">Reference proteome</keyword>
<dbReference type="PROSITE" id="PS51292">
    <property type="entry name" value="ZF_RING_CH"/>
    <property type="match status" value="1"/>
</dbReference>
<evidence type="ECO:0000313" key="7">
    <source>
        <dbReference type="EMBL" id="KRX10552.1"/>
    </source>
</evidence>
<keyword evidence="1" id="KW-0479">Metal-binding</keyword>
<feature type="transmembrane region" description="Helical" evidence="5">
    <location>
        <begin position="389"/>
        <end position="410"/>
    </location>
</feature>
<sequence length="545" mass="65404">MDEQTFQSNFQEQEDFLESFQNKQKQNLGQVNKIRNENEALNQEKTNNEQILKVNTQKNTIQNEKKNELFQNYQNMQIGKFQIEKDCYGDQVQEVENLNTRIQNSNKFQENEKNQGLEVRTKNQEIEDIYQIQDKYNNNNQNQVLQNQQIKNQNQKNKEDNNGEEYLFNRNKKNKVQDQDSNLDKDKNKEKILKQLENQKENNQQNQNQKEQDFILNENNNQYDECWICQQEVKEKRGPVCLCKGSLANVHRWCLNRWIYEKYQGTIKEIIQQQELNEIYQKSLEIICPNCKYPYKFNFREKTVVKTFRDIKFFDSKDKILLFLLFSMQVVALIYDFFVNSSYYINYDPFNYNSNFVPPNGQIVFNHDKNGIQNGKSQVQYFEDTTIDWIHTIHIVSVCILLGAAGFNIWDVLRYNIEIEILDLEENKQNKQKKSKKVSKNNLNKDLLNQTNELYQEQLQDIMENQSNEQNENDNDNINDSDNKEVSLDQKKKMAEKSRGKFFRGTEALKFVRKRYFLERQKEMSEDEDQNDDIKNFKKYPVIEI</sequence>
<keyword evidence="2" id="KW-0863">Zinc-finger</keyword>
<dbReference type="Proteomes" id="UP000054937">
    <property type="component" value="Unassembled WGS sequence"/>
</dbReference>
<dbReference type="InterPro" id="IPR013083">
    <property type="entry name" value="Znf_RING/FYVE/PHD"/>
</dbReference>
<keyword evidence="3" id="KW-0862">Zinc</keyword>
<dbReference type="Pfam" id="PF12906">
    <property type="entry name" value="RINGv"/>
    <property type="match status" value="1"/>
</dbReference>
<dbReference type="EMBL" id="LDAU01000025">
    <property type="protein sequence ID" value="KRX10552.1"/>
    <property type="molecule type" value="Genomic_DNA"/>
</dbReference>
<evidence type="ECO:0000256" key="4">
    <source>
        <dbReference type="SAM" id="MobiDB-lite"/>
    </source>
</evidence>
<keyword evidence="5" id="KW-1133">Transmembrane helix</keyword>
<dbReference type="InterPro" id="IPR011016">
    <property type="entry name" value="Znf_RING-CH"/>
</dbReference>
<dbReference type="SMART" id="SM00744">
    <property type="entry name" value="RINGv"/>
    <property type="match status" value="1"/>
</dbReference>
<reference evidence="7 8" key="1">
    <citation type="journal article" date="2015" name="Sci. Rep.">
        <title>Genome of the facultative scuticociliatosis pathogen Pseudocohnilembus persalinus provides insight into its virulence through horizontal gene transfer.</title>
        <authorList>
            <person name="Xiong J."/>
            <person name="Wang G."/>
            <person name="Cheng J."/>
            <person name="Tian M."/>
            <person name="Pan X."/>
            <person name="Warren A."/>
            <person name="Jiang C."/>
            <person name="Yuan D."/>
            <person name="Miao W."/>
        </authorList>
    </citation>
    <scope>NUCLEOTIDE SEQUENCE [LARGE SCALE GENOMIC DNA]</scope>
    <source>
        <strain evidence="7">36N120E</strain>
    </source>
</reference>
<feature type="domain" description="RING-CH-type" evidence="6">
    <location>
        <begin position="218"/>
        <end position="298"/>
    </location>
</feature>
<dbReference type="PANTHER" id="PTHR20893">
    <property type="entry name" value="LD08641P"/>
    <property type="match status" value="1"/>
</dbReference>
<feature type="compositionally biased region" description="Basic and acidic residues" evidence="4">
    <location>
        <begin position="481"/>
        <end position="493"/>
    </location>
</feature>
<comment type="caution">
    <text evidence="7">The sequence shown here is derived from an EMBL/GenBank/DDBJ whole genome shotgun (WGS) entry which is preliminary data.</text>
</comment>
<evidence type="ECO:0000313" key="8">
    <source>
        <dbReference type="Proteomes" id="UP000054937"/>
    </source>
</evidence>
<dbReference type="SUPFAM" id="SSF57850">
    <property type="entry name" value="RING/U-box"/>
    <property type="match status" value="1"/>
</dbReference>
<evidence type="ECO:0000256" key="5">
    <source>
        <dbReference type="SAM" id="Phobius"/>
    </source>
</evidence>
<dbReference type="PANTHER" id="PTHR20893:SF2">
    <property type="entry name" value="LD08641P"/>
    <property type="match status" value="1"/>
</dbReference>
<evidence type="ECO:0000256" key="3">
    <source>
        <dbReference type="ARBA" id="ARBA00022833"/>
    </source>
</evidence>
<feature type="region of interest" description="Disordered" evidence="4">
    <location>
        <begin position="168"/>
        <end position="187"/>
    </location>
</feature>
<gene>
    <name evidence="7" type="ORF">PPERSA_05372</name>
</gene>
<dbReference type="GO" id="GO:0008270">
    <property type="term" value="F:zinc ion binding"/>
    <property type="evidence" value="ECO:0007669"/>
    <property type="project" value="UniProtKB-KW"/>
</dbReference>
<feature type="region of interest" description="Disordered" evidence="4">
    <location>
        <begin position="468"/>
        <end position="493"/>
    </location>
</feature>
<keyword evidence="5" id="KW-0472">Membrane</keyword>
<dbReference type="OrthoDB" id="273089at2759"/>
<protein>
    <recommendedName>
        <fullName evidence="6">RING-CH-type domain-containing protein</fullName>
    </recommendedName>
</protein>